<evidence type="ECO:0000256" key="4">
    <source>
        <dbReference type="ARBA" id="ARBA00022618"/>
    </source>
</evidence>
<reference evidence="15" key="2">
    <citation type="submission" date="2022-06" db="UniProtKB">
        <authorList>
            <consortium name="EnsemblMetazoa"/>
        </authorList>
    </citation>
    <scope>IDENTIFICATION</scope>
    <source>
        <strain evidence="15">PS312</strain>
    </source>
</reference>
<dbReference type="InterPro" id="IPR036317">
    <property type="entry name" value="Cullin_homology_sf"/>
</dbReference>
<dbReference type="GO" id="GO:0005680">
    <property type="term" value="C:anaphase-promoting complex"/>
    <property type="evidence" value="ECO:0000318"/>
    <property type="project" value="GO_Central"/>
</dbReference>
<accession>A0A2A6CHQ6</accession>
<dbReference type="PRINTS" id="PR00756">
    <property type="entry name" value="ALADIPTASE"/>
</dbReference>
<dbReference type="InterPro" id="IPR057975">
    <property type="entry name" value="TPR_ANAPC2"/>
</dbReference>
<protein>
    <recommendedName>
        <fullName evidence="3">Anaphase-promoting complex subunit 2</fullName>
    </recommendedName>
</protein>
<evidence type="ECO:0000313" key="16">
    <source>
        <dbReference type="Proteomes" id="UP000005239"/>
    </source>
</evidence>
<feature type="region of interest" description="Disordered" evidence="14">
    <location>
        <begin position="634"/>
        <end position="656"/>
    </location>
</feature>
<evidence type="ECO:0000256" key="9">
    <source>
        <dbReference type="ARBA" id="ARBA00022801"/>
    </source>
</evidence>
<evidence type="ECO:0000256" key="11">
    <source>
        <dbReference type="ARBA" id="ARBA00023049"/>
    </source>
</evidence>
<evidence type="ECO:0000256" key="12">
    <source>
        <dbReference type="ARBA" id="ARBA00023306"/>
    </source>
</evidence>
<dbReference type="InterPro" id="IPR045357">
    <property type="entry name" value="Aminopeptidase_N-like_N"/>
</dbReference>
<evidence type="ECO:0000256" key="13">
    <source>
        <dbReference type="PROSITE-ProRule" id="PRU00330"/>
    </source>
</evidence>
<keyword evidence="16" id="KW-1185">Reference proteome</keyword>
<reference evidence="16" key="1">
    <citation type="journal article" date="2008" name="Nat. Genet.">
        <title>The Pristionchus pacificus genome provides a unique perspective on nematode lifestyle and parasitism.</title>
        <authorList>
            <person name="Dieterich C."/>
            <person name="Clifton S.W."/>
            <person name="Schuster L.N."/>
            <person name="Chinwalla A."/>
            <person name="Delehaunty K."/>
            <person name="Dinkelacker I."/>
            <person name="Fulton L."/>
            <person name="Fulton R."/>
            <person name="Godfrey J."/>
            <person name="Minx P."/>
            <person name="Mitreva M."/>
            <person name="Roeseler W."/>
            <person name="Tian H."/>
            <person name="Witte H."/>
            <person name="Yang S.P."/>
            <person name="Wilson R.K."/>
            <person name="Sommer R.J."/>
        </authorList>
    </citation>
    <scope>NUCLEOTIDE SEQUENCE [LARGE SCALE GENOMIC DNA]</scope>
    <source>
        <strain evidence="16">PS312</strain>
    </source>
</reference>
<keyword evidence="9" id="KW-0378">Hydrolase</keyword>
<dbReference type="SUPFAM" id="SSF75632">
    <property type="entry name" value="Cullin homology domain"/>
    <property type="match status" value="1"/>
</dbReference>
<comment type="similarity">
    <text evidence="13">Belongs to the cullin family.</text>
</comment>
<accession>A0A8R1U8V2</accession>
<dbReference type="InterPro" id="IPR001930">
    <property type="entry name" value="Peptidase_M1"/>
</dbReference>
<dbReference type="GO" id="GO:0051301">
    <property type="term" value="P:cell division"/>
    <property type="evidence" value="ECO:0007669"/>
    <property type="project" value="UniProtKB-KW"/>
</dbReference>
<dbReference type="FunFam" id="1.20.1310.10:FF:000167">
    <property type="match status" value="1"/>
</dbReference>
<keyword evidence="6" id="KW-0479">Metal-binding</keyword>
<feature type="compositionally biased region" description="Acidic residues" evidence="14">
    <location>
        <begin position="642"/>
        <end position="656"/>
    </location>
</feature>
<comment type="cofactor">
    <cofactor evidence="1">
        <name>Zn(2+)</name>
        <dbReference type="ChEBI" id="CHEBI:29105"/>
    </cofactor>
</comment>
<sequence length="1542" mass="177142">MPPNRYRTPTLVLPYPYPSPLWLLFLFLSRDEQQTSAGRAFRMELRARLLPYVTIKALYRAITITLEVACAIMKDEIDTSSARRGARSPSFATYQDSDVTVYSGPGEIPPMEAMEGLSLGASEEEVKQVKRKAEERVLLKRIRRLFEDLNRGSSLLWGLSHAPAFAVAKKRAQELNYLKTFLQWFATNWPYTKSDVVTEVAARYDLELDEEEQRRPDRRRIDVMIDIDELVERQTIDRLAHKVYQLTIEDYPRTRKTVELLRFCLDRQNHYGRDRLVNTLIRDVSVKLLHVGTPTFSILSAYASAVESLRLLDSSCVIMHRVCKVIKDYIKRRPDTVRQIITYITTEKRHDINFSKQKHSTVVVDEDDVLGFNDEFLPGGDSLSDADDAPRWERWQPDPPDAQPGESCRFRKSADVFNMLVSVYGSKEMFVKEYRQLLAERLSNHLTRDPEWERKYLNLLHLRFSDGELQQCEVMLRDVEQSAQVNSRAKMSAPLIRGHIISSHFWPNGEQEKGVEKLPSGLEEELDAYDLEFRRVKNNRCLNWMRASGVTELSLTIDDVKIEKTVPNVMAAVLYAYLEKEEWDVNEMAEHLKVAKPIAKRRMEWWEAQGVLSQYLPTGATSETFRLTKNPANMHRYKSNMDGDEDDSEEEEAEDPMDAVESLEQYWKYTKSFIANQEAGEVKAERMLNIYRMFQSPSSQQISMDTVVAFLSRKVKLGLLTMNNGMYKVVKEADGKMTLRSLTFNVLFLLSITSCEVVKDDVDDLPFGPNMQSASSYRLSPSLHPLHYEVTLNVTVKGRNGAEQSTATGIAAINFRIDGNASNLVEIHAERFKALNFLSLSSTKGETFNPKSNHYDDYKRTNVWEMDKPLKAGEEYVLKVNWTTPASSKGFYGVETSSITGQRLYQLATQGEVMGTRKWMPAFDEPALKATFSFTLIHPSDLNARSNAPVKSTEKSAGNITTTVFSMTARISPYLFSWSLTDYPLASSKVNGVTVSVIAKQTELELKASLEHAIFAAKSYFDALSINANFVFVPDHGSAMENVGHITSDILTISDRRVYVHELMHQYFGNLITLSWWDEVWINEGITTMYEIDAHYGIGTKEAISDLRMRRALHIKHDSLRNTIALKNEVNTEVESWANFDKSYSKGSVVLFMIRNLVGEIAWKKGMEIFINKFSYKAVKGADFLATMREVCKSLHVNNTDFAIDMAKDFFELIKRDGRKIELSQTRFVRGFFEGPDKWNTSITTLWRIPVHLIVYYRAIYDASIYQQIHNANLGEEETDLILIDLLFGSFSGYAKPSFALDIIYEALKMHEDIPMRNKIYAVLKPMLSLDLKMHLTIFGLLTDGRHGRPESCKDILSVENAYKQYSENRTKIELFFCANIKKSMGEGYYKDILNSFFFGDEQKFHPRDVKLFVPLLWIHYPNATADWMVKLTWRISPSFTEYDYASILFRVKDGFDIGHMEQLRQILKNAPRAARDNREFISRIFNEHYAAVTEAKELGDKIEALLEKHLKKPKLGRSRGLSIGWEPDMSAFRVEDSMQNI</sequence>
<dbReference type="Gene3D" id="1.20.1310.10">
    <property type="entry name" value="Cullin Repeats"/>
    <property type="match status" value="1"/>
</dbReference>
<dbReference type="Pfam" id="PF17900">
    <property type="entry name" value="Peptidase_M1_N"/>
    <property type="match status" value="1"/>
</dbReference>
<keyword evidence="12" id="KW-0131">Cell cycle</keyword>
<organism evidence="15 16">
    <name type="scientific">Pristionchus pacificus</name>
    <name type="common">Parasitic nematode worm</name>
    <dbReference type="NCBI Taxonomy" id="54126"/>
    <lineage>
        <taxon>Eukaryota</taxon>
        <taxon>Metazoa</taxon>
        <taxon>Ecdysozoa</taxon>
        <taxon>Nematoda</taxon>
        <taxon>Chromadorea</taxon>
        <taxon>Rhabditida</taxon>
        <taxon>Rhabditina</taxon>
        <taxon>Diplogasteromorpha</taxon>
        <taxon>Diplogasteroidea</taxon>
        <taxon>Neodiplogasteridae</taxon>
        <taxon>Pristionchus</taxon>
    </lineage>
</organism>
<dbReference type="Gene3D" id="3.30.230.130">
    <property type="entry name" value="Cullin, Chain C, Domain 2"/>
    <property type="match status" value="1"/>
</dbReference>
<dbReference type="EnsemblMetazoa" id="PPA09114.1">
    <property type="protein sequence ID" value="PPA09114.1"/>
    <property type="gene ID" value="WBGene00098668"/>
</dbReference>
<dbReference type="Pfam" id="PF25773">
    <property type="entry name" value="TPR_ANAPC2"/>
    <property type="match status" value="1"/>
</dbReference>
<dbReference type="GO" id="GO:0007091">
    <property type="term" value="P:metaphase/anaphase transition of mitotic cell cycle"/>
    <property type="evidence" value="ECO:0000318"/>
    <property type="project" value="GO_Central"/>
</dbReference>
<dbReference type="SUPFAM" id="SSF55486">
    <property type="entry name" value="Metalloproteases ('zincins'), catalytic domain"/>
    <property type="match status" value="1"/>
</dbReference>
<keyword evidence="5" id="KW-0645">Protease</keyword>
<evidence type="ECO:0000256" key="7">
    <source>
        <dbReference type="ARBA" id="ARBA00022776"/>
    </source>
</evidence>
<evidence type="ECO:0000256" key="14">
    <source>
        <dbReference type="SAM" id="MobiDB-lite"/>
    </source>
</evidence>
<keyword evidence="7" id="KW-0498">Mitosis</keyword>
<dbReference type="PANTHER" id="PTHR45957:SF1">
    <property type="entry name" value="ANAPHASE-PROMOTING COMPLEX SUBUNIT 2"/>
    <property type="match status" value="1"/>
</dbReference>
<evidence type="ECO:0000256" key="8">
    <source>
        <dbReference type="ARBA" id="ARBA00022786"/>
    </source>
</evidence>
<dbReference type="GO" id="GO:0006511">
    <property type="term" value="P:ubiquitin-dependent protein catabolic process"/>
    <property type="evidence" value="ECO:0007669"/>
    <property type="project" value="InterPro"/>
</dbReference>
<evidence type="ECO:0000313" key="15">
    <source>
        <dbReference type="EnsemblMetazoa" id="PPA09114.1"/>
    </source>
</evidence>
<keyword evidence="8" id="KW-0833">Ubl conjugation pathway</keyword>
<dbReference type="Pfam" id="PF08672">
    <property type="entry name" value="ANAPC2"/>
    <property type="match status" value="1"/>
</dbReference>
<dbReference type="InterPro" id="IPR042097">
    <property type="entry name" value="Aminopeptidase_N-like_N_sf"/>
</dbReference>
<dbReference type="PANTHER" id="PTHR45957">
    <property type="entry name" value="ANAPHASE-PROMOTING COMPLEX SUBUNIT 2"/>
    <property type="match status" value="1"/>
</dbReference>
<dbReference type="InterPro" id="IPR027268">
    <property type="entry name" value="Peptidase_M4/M1_CTD_sf"/>
</dbReference>
<keyword evidence="10" id="KW-0862">Zinc</keyword>
<evidence type="ECO:0000256" key="6">
    <source>
        <dbReference type="ARBA" id="ARBA00022723"/>
    </source>
</evidence>
<evidence type="ECO:0000256" key="2">
    <source>
        <dbReference type="ARBA" id="ARBA00010136"/>
    </source>
</evidence>
<dbReference type="GO" id="GO:0031625">
    <property type="term" value="F:ubiquitin protein ligase binding"/>
    <property type="evidence" value="ECO:0007669"/>
    <property type="project" value="InterPro"/>
</dbReference>
<dbReference type="InterPro" id="IPR014786">
    <property type="entry name" value="ANAPC2_C"/>
</dbReference>
<proteinExistence type="inferred from homology"/>
<dbReference type="Gene3D" id="1.10.390.10">
    <property type="entry name" value="Neutral Protease Domain 2"/>
    <property type="match status" value="1"/>
</dbReference>
<dbReference type="SUPFAM" id="SSF63737">
    <property type="entry name" value="Leukotriene A4 hydrolase N-terminal domain"/>
    <property type="match status" value="1"/>
</dbReference>
<dbReference type="OrthoDB" id="5581181at2759"/>
<feature type="region of interest" description="Disordered" evidence="14">
    <location>
        <begin position="379"/>
        <end position="407"/>
    </location>
</feature>
<dbReference type="Pfam" id="PF01433">
    <property type="entry name" value="Peptidase_M1"/>
    <property type="match status" value="1"/>
</dbReference>
<dbReference type="Gene3D" id="1.10.10.10">
    <property type="entry name" value="Winged helix-like DNA-binding domain superfamily/Winged helix DNA-binding domain"/>
    <property type="match status" value="1"/>
</dbReference>
<dbReference type="InterPro" id="IPR014782">
    <property type="entry name" value="Peptidase_M1_dom"/>
</dbReference>
<evidence type="ECO:0000256" key="1">
    <source>
        <dbReference type="ARBA" id="ARBA00001947"/>
    </source>
</evidence>
<dbReference type="SMART" id="SM01013">
    <property type="entry name" value="APC2"/>
    <property type="match status" value="1"/>
</dbReference>
<gene>
    <name evidence="15" type="primary">WBGene00098668</name>
</gene>
<dbReference type="Proteomes" id="UP000005239">
    <property type="component" value="Unassembled WGS sequence"/>
</dbReference>
<evidence type="ECO:0000256" key="10">
    <source>
        <dbReference type="ARBA" id="ARBA00022833"/>
    </source>
</evidence>
<dbReference type="InterPro" id="IPR016158">
    <property type="entry name" value="Cullin_homology"/>
</dbReference>
<evidence type="ECO:0000256" key="5">
    <source>
        <dbReference type="ARBA" id="ARBA00022670"/>
    </source>
</evidence>
<dbReference type="GO" id="GO:0008237">
    <property type="term" value="F:metallopeptidase activity"/>
    <property type="evidence" value="ECO:0007669"/>
    <property type="project" value="UniProtKB-KW"/>
</dbReference>
<dbReference type="InterPro" id="IPR036388">
    <property type="entry name" value="WH-like_DNA-bd_sf"/>
</dbReference>
<dbReference type="SMART" id="SM00182">
    <property type="entry name" value="CULLIN"/>
    <property type="match status" value="1"/>
</dbReference>
<evidence type="ECO:0000256" key="3">
    <source>
        <dbReference type="ARBA" id="ARBA00016068"/>
    </source>
</evidence>
<comment type="similarity">
    <text evidence="2">Belongs to the peptidase M1 family.</text>
</comment>
<dbReference type="Gene3D" id="2.60.40.1730">
    <property type="entry name" value="tricorn interacting facor f3 domain"/>
    <property type="match status" value="1"/>
</dbReference>
<keyword evidence="11" id="KW-0482">Metalloprotease</keyword>
<dbReference type="PROSITE" id="PS50069">
    <property type="entry name" value="CULLIN_2"/>
    <property type="match status" value="1"/>
</dbReference>
<dbReference type="GO" id="GO:0070979">
    <property type="term" value="P:protein K11-linked ubiquitination"/>
    <property type="evidence" value="ECO:0000318"/>
    <property type="project" value="GO_Central"/>
</dbReference>
<dbReference type="GO" id="GO:0008270">
    <property type="term" value="F:zinc ion binding"/>
    <property type="evidence" value="ECO:0007669"/>
    <property type="project" value="InterPro"/>
</dbReference>
<keyword evidence="4" id="KW-0132">Cell division</keyword>
<name>A0A2A6CHQ6_PRIPA</name>
<dbReference type="InterPro" id="IPR044554">
    <property type="entry name" value="ANAPC2"/>
</dbReference>